<evidence type="ECO:0000256" key="2">
    <source>
        <dbReference type="ARBA" id="ARBA00023125"/>
    </source>
</evidence>
<keyword evidence="2" id="KW-0238">DNA-binding</keyword>
<dbReference type="SMART" id="SM00895">
    <property type="entry name" value="FCD"/>
    <property type="match status" value="1"/>
</dbReference>
<evidence type="ECO:0000256" key="3">
    <source>
        <dbReference type="ARBA" id="ARBA00023163"/>
    </source>
</evidence>
<evidence type="ECO:0000256" key="1">
    <source>
        <dbReference type="ARBA" id="ARBA00023015"/>
    </source>
</evidence>
<reference evidence="5 6" key="1">
    <citation type="submission" date="2022-10" db="EMBL/GenBank/DDBJ databases">
        <title>Pararhodobacter sp. nov., isolated from marine algae.</title>
        <authorList>
            <person name="Choi B.J."/>
            <person name="Kim J.M."/>
            <person name="Lee J.K."/>
            <person name="Choi D.G."/>
            <person name="Jeon C.O."/>
        </authorList>
    </citation>
    <scope>NUCLEOTIDE SEQUENCE [LARGE SCALE GENOMIC DNA]</scope>
    <source>
        <strain evidence="5 6">ZQ420</strain>
    </source>
</reference>
<dbReference type="PANTHER" id="PTHR43537">
    <property type="entry name" value="TRANSCRIPTIONAL REGULATOR, GNTR FAMILY"/>
    <property type="match status" value="1"/>
</dbReference>
<dbReference type="Pfam" id="PF07729">
    <property type="entry name" value="FCD"/>
    <property type="match status" value="1"/>
</dbReference>
<comment type="caution">
    <text evidence="5">The sequence shown here is derived from an EMBL/GenBank/DDBJ whole genome shotgun (WGS) entry which is preliminary data.</text>
</comment>
<keyword evidence="1" id="KW-0805">Transcription regulation</keyword>
<dbReference type="EMBL" id="JAPDFL010000001">
    <property type="protein sequence ID" value="MCW1931928.1"/>
    <property type="molecule type" value="Genomic_DNA"/>
</dbReference>
<dbReference type="PANTHER" id="PTHR43537:SF24">
    <property type="entry name" value="GLUCONATE OPERON TRANSCRIPTIONAL REPRESSOR"/>
    <property type="match status" value="1"/>
</dbReference>
<evidence type="ECO:0000313" key="5">
    <source>
        <dbReference type="EMBL" id="MCW1931928.1"/>
    </source>
</evidence>
<sequence length="212" mass="22296">MNADAPSGPEALVRDVLQGLAEGRFVPGQRLAEPDLMARYGMGRSTVREGLGRLAASGIVVQAPHRGAQIRLLSRRAAQDVLRVTDLLLGLAARQAAEAVAAGADPAPLIAAAHDYDAAEPGDRARVRARYYRALTTLAGNAELDRLLPLLQVHLIRAQLRLNRPPGRGARTALVAAVAAGQPETAELAARSHIRALVAALPDLPDSAFAPD</sequence>
<dbReference type="InterPro" id="IPR008920">
    <property type="entry name" value="TF_FadR/GntR_C"/>
</dbReference>
<dbReference type="PROSITE" id="PS50949">
    <property type="entry name" value="HTH_GNTR"/>
    <property type="match status" value="1"/>
</dbReference>
<dbReference type="SUPFAM" id="SSF46785">
    <property type="entry name" value="Winged helix' DNA-binding domain"/>
    <property type="match status" value="1"/>
</dbReference>
<dbReference type="Gene3D" id="1.10.10.10">
    <property type="entry name" value="Winged helix-like DNA-binding domain superfamily/Winged helix DNA-binding domain"/>
    <property type="match status" value="1"/>
</dbReference>
<proteinExistence type="predicted"/>
<dbReference type="RefSeq" id="WP_264505005.1">
    <property type="nucleotide sequence ID" value="NZ_JAPDFL010000001.1"/>
</dbReference>
<dbReference type="Pfam" id="PF00392">
    <property type="entry name" value="GntR"/>
    <property type="match status" value="1"/>
</dbReference>
<dbReference type="Gene3D" id="1.20.120.530">
    <property type="entry name" value="GntR ligand-binding domain-like"/>
    <property type="match status" value="1"/>
</dbReference>
<gene>
    <name evidence="5" type="ORF">OKW52_06540</name>
</gene>
<dbReference type="InterPro" id="IPR036388">
    <property type="entry name" value="WH-like_DNA-bd_sf"/>
</dbReference>
<dbReference type="SMART" id="SM00345">
    <property type="entry name" value="HTH_GNTR"/>
    <property type="match status" value="1"/>
</dbReference>
<dbReference type="Proteomes" id="UP001208938">
    <property type="component" value="Unassembled WGS sequence"/>
</dbReference>
<keyword evidence="3" id="KW-0804">Transcription</keyword>
<dbReference type="SUPFAM" id="SSF48008">
    <property type="entry name" value="GntR ligand-binding domain-like"/>
    <property type="match status" value="1"/>
</dbReference>
<name>A0ABT3GWM2_9RHOB</name>
<dbReference type="InterPro" id="IPR011711">
    <property type="entry name" value="GntR_C"/>
</dbReference>
<keyword evidence="6" id="KW-1185">Reference proteome</keyword>
<accession>A0ABT3GWM2</accession>
<feature type="domain" description="HTH gntR-type" evidence="4">
    <location>
        <begin position="6"/>
        <end position="73"/>
    </location>
</feature>
<organism evidence="5 6">
    <name type="scientific">Pararhodobacter zhoushanensis</name>
    <dbReference type="NCBI Taxonomy" id="2479545"/>
    <lineage>
        <taxon>Bacteria</taxon>
        <taxon>Pseudomonadati</taxon>
        <taxon>Pseudomonadota</taxon>
        <taxon>Alphaproteobacteria</taxon>
        <taxon>Rhodobacterales</taxon>
        <taxon>Paracoccaceae</taxon>
        <taxon>Pararhodobacter</taxon>
    </lineage>
</organism>
<dbReference type="InterPro" id="IPR000524">
    <property type="entry name" value="Tscrpt_reg_HTH_GntR"/>
</dbReference>
<protein>
    <submittedName>
        <fullName evidence="5">GntR family transcriptional regulator</fullName>
    </submittedName>
</protein>
<dbReference type="InterPro" id="IPR036390">
    <property type="entry name" value="WH_DNA-bd_sf"/>
</dbReference>
<evidence type="ECO:0000313" key="6">
    <source>
        <dbReference type="Proteomes" id="UP001208938"/>
    </source>
</evidence>
<evidence type="ECO:0000259" key="4">
    <source>
        <dbReference type="PROSITE" id="PS50949"/>
    </source>
</evidence>